<dbReference type="GO" id="GO:0005874">
    <property type="term" value="C:microtubule"/>
    <property type="evidence" value="ECO:0007669"/>
    <property type="project" value="UniProtKB-KW"/>
</dbReference>
<evidence type="ECO:0000259" key="11">
    <source>
        <dbReference type="SMART" id="SM00864"/>
    </source>
</evidence>
<dbReference type="InterPro" id="IPR008280">
    <property type="entry name" value="Tub_FtsZ_C"/>
</dbReference>
<evidence type="ECO:0000256" key="5">
    <source>
        <dbReference type="ARBA" id="ARBA00022701"/>
    </source>
</evidence>
<dbReference type="EMBL" id="JAPZBQ010000001">
    <property type="protein sequence ID" value="KAJ5351343.1"/>
    <property type="molecule type" value="Genomic_DNA"/>
</dbReference>
<dbReference type="PRINTS" id="PR01164">
    <property type="entry name" value="GAMMATUBULIN"/>
</dbReference>
<dbReference type="FunFam" id="3.40.50.1440:FF:000012">
    <property type="entry name" value="Tubulin gamma chain"/>
    <property type="match status" value="1"/>
</dbReference>
<evidence type="ECO:0000259" key="12">
    <source>
        <dbReference type="SMART" id="SM00865"/>
    </source>
</evidence>
<dbReference type="InterPro" id="IPR015942">
    <property type="entry name" value="Asp/Glu/hydantoin_racemase"/>
</dbReference>
<dbReference type="InterPro" id="IPR017975">
    <property type="entry name" value="Tubulin_CS"/>
</dbReference>
<dbReference type="FunFam" id="3.30.1330.20:FF:000003">
    <property type="entry name" value="Tubulin gamma chain"/>
    <property type="match status" value="1"/>
</dbReference>
<dbReference type="InterPro" id="IPR018316">
    <property type="entry name" value="Tubulin/FtsZ_2-layer-sand-dom"/>
</dbReference>
<feature type="domain" description="Tubulin/FtsZ 2-layer sandwich" evidence="12">
    <location>
        <begin position="550"/>
        <end position="695"/>
    </location>
</feature>
<dbReference type="AlphaFoldDB" id="A0A9W9R5U1"/>
<keyword evidence="8" id="KW-0206">Cytoskeleton</keyword>
<keyword evidence="6" id="KW-0547">Nucleotide-binding</keyword>
<dbReference type="Pfam" id="PF03953">
    <property type="entry name" value="Tubulin_C"/>
    <property type="match status" value="1"/>
</dbReference>
<dbReference type="Gene3D" id="1.10.287.600">
    <property type="entry name" value="Helix hairpin bin"/>
    <property type="match status" value="1"/>
</dbReference>
<dbReference type="InterPro" id="IPR000217">
    <property type="entry name" value="Tubulin"/>
</dbReference>
<sequence length="758" mass="83684">MSSTLEHRYDEDQILRLDPRKGERDYSILIINPNTSTHMTDALKPILASLNYQDVHIEYFTAPNEPVEVDGTEVQPIDSINNAAESCQSALNCWSVRGLVGHYDAFLVACYSAHPFVGKLREDIKFFEEEHQPPRNKYVTGIFEASITAALSLVSGFALENPIEPAEKLHKHQEKGSFGIVTTGSAWKEELTNGVQGALGYSDEDEESSHFAGVETTGLTAIELHTTEPEEVRRRIIEATRGLLRNSKTRVKVVCLGCAGMAGMEEAVREGCVQEYGDREGSRVRIVDGVVAGAGNLITALKAGEIITIQAGQCGNNVGSQFWQQLCQEHGISADGNLEEHATEGAAGDRKDVFFYQSDDTRYIPRAILLDLEPRVLNTIQTGPYKNIYNPENFFVGQQGIGAGNNWGTGYAAGEGVQEEIFDMIDREADGSDSLEGFMLLHSIAGGTGSGLGSFILERMNDRFPKKLIQTYSVFPDTQSDVVVNPYNSLLAMRRLTQDADSVVVLDNGALSRIVADRLHVQEPSFHQTNQLVSTVMSASTTTLRYPGYMHNDLAGIIASLIPTPRSHFLLTSYTPFTGANIEQARTVRKTTVLDVMRRLLQPKNRMVSVNPSKSSCYISILNIIQGEADPTDVHKSLLRIRERRLASFIPWGPASIQVALTKKSPYIEETGHRVSGLMLANHTSVATLFKRIVQHYDKLRKRNAFLEQYKKEAPFADGLGEFDEARAVVMDLIGEYEAAEKDNYLDPDAGKANELGV</sequence>
<evidence type="ECO:0000256" key="4">
    <source>
        <dbReference type="ARBA" id="ARBA00022490"/>
    </source>
</evidence>
<comment type="subcellular location">
    <subcellularLocation>
        <location evidence="1">Cytoplasm</location>
        <location evidence="1">Cytoskeleton</location>
        <location evidence="1">Microtubule organizing center</location>
        <location evidence="1">Spindle pole body</location>
    </subcellularLocation>
</comment>
<dbReference type="SMART" id="SM00865">
    <property type="entry name" value="Tubulin_C"/>
    <property type="match status" value="1"/>
</dbReference>
<gene>
    <name evidence="13" type="ORF">N7452_000317</name>
</gene>
<protein>
    <recommendedName>
        <fullName evidence="3">Tubulin gamma chain</fullName>
    </recommendedName>
    <alternativeName>
        <fullName evidence="9">Gamma-tubulin</fullName>
    </alternativeName>
</protein>
<dbReference type="GO" id="GO:0000930">
    <property type="term" value="C:gamma-tubulin complex"/>
    <property type="evidence" value="ECO:0007669"/>
    <property type="project" value="InterPro"/>
</dbReference>
<dbReference type="GO" id="GO:0007020">
    <property type="term" value="P:microtubule nucleation"/>
    <property type="evidence" value="ECO:0007669"/>
    <property type="project" value="InterPro"/>
</dbReference>
<comment type="similarity">
    <text evidence="10">Belongs to the HyuE racemase family.</text>
</comment>
<evidence type="ECO:0000256" key="3">
    <source>
        <dbReference type="ARBA" id="ARBA00018848"/>
    </source>
</evidence>
<keyword evidence="7" id="KW-0342">GTP-binding</keyword>
<accession>A0A9W9R5U1</accession>
<dbReference type="FunFam" id="1.10.287.600:FF:000004">
    <property type="entry name" value="Tubulin gamma chain"/>
    <property type="match status" value="1"/>
</dbReference>
<comment type="similarity">
    <text evidence="2">Belongs to the tubulin family.</text>
</comment>
<dbReference type="SMART" id="SM00864">
    <property type="entry name" value="Tubulin"/>
    <property type="match status" value="1"/>
</dbReference>
<dbReference type="GO" id="GO:0000278">
    <property type="term" value="P:mitotic cell cycle"/>
    <property type="evidence" value="ECO:0007669"/>
    <property type="project" value="UniProtKB-ARBA"/>
</dbReference>
<feature type="domain" description="Tubulin/FtsZ GTPase" evidence="11">
    <location>
        <begin position="351"/>
        <end position="548"/>
    </location>
</feature>
<dbReference type="GO" id="GO:0005525">
    <property type="term" value="F:GTP binding"/>
    <property type="evidence" value="ECO:0007669"/>
    <property type="project" value="UniProtKB-KW"/>
</dbReference>
<dbReference type="PROSITE" id="PS00227">
    <property type="entry name" value="TUBULIN"/>
    <property type="match status" value="1"/>
</dbReference>
<name>A0A9W9R5U1_PENBR</name>
<dbReference type="Proteomes" id="UP001147695">
    <property type="component" value="Unassembled WGS sequence"/>
</dbReference>
<reference evidence="13" key="2">
    <citation type="journal article" date="2023" name="IMA Fungus">
        <title>Comparative genomic study of the Penicillium genus elucidates a diverse pangenome and 15 lateral gene transfer events.</title>
        <authorList>
            <person name="Petersen C."/>
            <person name="Sorensen T."/>
            <person name="Nielsen M.R."/>
            <person name="Sondergaard T.E."/>
            <person name="Sorensen J.L."/>
            <person name="Fitzpatrick D.A."/>
            <person name="Frisvad J.C."/>
            <person name="Nielsen K.L."/>
        </authorList>
    </citation>
    <scope>NUCLEOTIDE SEQUENCE</scope>
    <source>
        <strain evidence="13">IBT 35673</strain>
    </source>
</reference>
<dbReference type="InterPro" id="IPR003008">
    <property type="entry name" value="Tubulin_FtsZ_GTPase"/>
</dbReference>
<comment type="caution">
    <text evidence="13">The sequence shown here is derived from an EMBL/GenBank/DDBJ whole genome shotgun (WGS) entry which is preliminary data.</text>
</comment>
<dbReference type="SUPFAM" id="SSF52490">
    <property type="entry name" value="Tubulin nucleotide-binding domain-like"/>
    <property type="match status" value="1"/>
</dbReference>
<evidence type="ECO:0000256" key="9">
    <source>
        <dbReference type="ARBA" id="ARBA00033229"/>
    </source>
</evidence>
<reference evidence="13" key="1">
    <citation type="submission" date="2022-12" db="EMBL/GenBank/DDBJ databases">
        <authorList>
            <person name="Petersen C."/>
        </authorList>
    </citation>
    <scope>NUCLEOTIDE SEQUENCE</scope>
    <source>
        <strain evidence="13">IBT 35673</strain>
    </source>
</reference>
<dbReference type="InterPro" id="IPR053714">
    <property type="entry name" value="Iso_Racemase_Enz_sf"/>
</dbReference>
<keyword evidence="4" id="KW-0963">Cytoplasm</keyword>
<dbReference type="SUPFAM" id="SSF55307">
    <property type="entry name" value="Tubulin C-terminal domain-like"/>
    <property type="match status" value="1"/>
</dbReference>
<dbReference type="Pfam" id="PF01177">
    <property type="entry name" value="Asp_Glu_race"/>
    <property type="match status" value="1"/>
</dbReference>
<dbReference type="PANTHER" id="PTHR11588">
    <property type="entry name" value="TUBULIN"/>
    <property type="match status" value="1"/>
</dbReference>
<evidence type="ECO:0000256" key="8">
    <source>
        <dbReference type="ARBA" id="ARBA00023212"/>
    </source>
</evidence>
<evidence type="ECO:0000256" key="10">
    <source>
        <dbReference type="ARBA" id="ARBA00038414"/>
    </source>
</evidence>
<evidence type="ECO:0000256" key="1">
    <source>
        <dbReference type="ARBA" id="ARBA00004317"/>
    </source>
</evidence>
<dbReference type="Gene3D" id="3.40.50.12500">
    <property type="match status" value="1"/>
</dbReference>
<dbReference type="Gene3D" id="3.30.1330.20">
    <property type="entry name" value="Tubulin/FtsZ, C-terminal domain"/>
    <property type="match status" value="1"/>
</dbReference>
<evidence type="ECO:0000256" key="6">
    <source>
        <dbReference type="ARBA" id="ARBA00022741"/>
    </source>
</evidence>
<dbReference type="Gene3D" id="3.40.50.1440">
    <property type="entry name" value="Tubulin/FtsZ, GTPase domain"/>
    <property type="match status" value="1"/>
</dbReference>
<dbReference type="InterPro" id="IPR023123">
    <property type="entry name" value="Tubulin_C"/>
</dbReference>
<evidence type="ECO:0000313" key="13">
    <source>
        <dbReference type="EMBL" id="KAJ5351343.1"/>
    </source>
</evidence>
<dbReference type="Pfam" id="PF00091">
    <property type="entry name" value="Tubulin"/>
    <property type="match status" value="1"/>
</dbReference>
<keyword evidence="5" id="KW-0493">Microtubule</keyword>
<dbReference type="InterPro" id="IPR036525">
    <property type="entry name" value="Tubulin/FtsZ_GTPase_sf"/>
</dbReference>
<dbReference type="PRINTS" id="PR01161">
    <property type="entry name" value="TUBULIN"/>
</dbReference>
<organism evidence="13 14">
    <name type="scientific">Penicillium brevicompactum</name>
    <dbReference type="NCBI Taxonomy" id="5074"/>
    <lineage>
        <taxon>Eukaryota</taxon>
        <taxon>Fungi</taxon>
        <taxon>Dikarya</taxon>
        <taxon>Ascomycota</taxon>
        <taxon>Pezizomycotina</taxon>
        <taxon>Eurotiomycetes</taxon>
        <taxon>Eurotiomycetidae</taxon>
        <taxon>Eurotiales</taxon>
        <taxon>Aspergillaceae</taxon>
        <taxon>Penicillium</taxon>
    </lineage>
</organism>
<dbReference type="GO" id="GO:0031122">
    <property type="term" value="P:cytoplasmic microtubule organization"/>
    <property type="evidence" value="ECO:0007669"/>
    <property type="project" value="InterPro"/>
</dbReference>
<dbReference type="InterPro" id="IPR002454">
    <property type="entry name" value="Gamma_tubulin"/>
</dbReference>
<dbReference type="GO" id="GO:0005816">
    <property type="term" value="C:spindle pole body"/>
    <property type="evidence" value="ECO:0007669"/>
    <property type="project" value="UniProtKB-SubCell"/>
</dbReference>
<dbReference type="InterPro" id="IPR037103">
    <property type="entry name" value="Tubulin/FtsZ-like_C"/>
</dbReference>
<evidence type="ECO:0000256" key="7">
    <source>
        <dbReference type="ARBA" id="ARBA00023134"/>
    </source>
</evidence>
<evidence type="ECO:0000256" key="2">
    <source>
        <dbReference type="ARBA" id="ARBA00009636"/>
    </source>
</evidence>
<dbReference type="GO" id="GO:0047661">
    <property type="term" value="F:amino-acid racemase activity"/>
    <property type="evidence" value="ECO:0007669"/>
    <property type="project" value="InterPro"/>
</dbReference>
<evidence type="ECO:0000313" key="14">
    <source>
        <dbReference type="Proteomes" id="UP001147695"/>
    </source>
</evidence>
<proteinExistence type="inferred from homology"/>
<dbReference type="CDD" id="cd02188">
    <property type="entry name" value="gamma_tubulin"/>
    <property type="match status" value="1"/>
</dbReference>